<dbReference type="GO" id="GO:0016787">
    <property type="term" value="F:hydrolase activity"/>
    <property type="evidence" value="ECO:0007669"/>
    <property type="project" value="UniProtKB-KW"/>
</dbReference>
<dbReference type="InterPro" id="IPR036412">
    <property type="entry name" value="HAD-like_sf"/>
</dbReference>
<dbReference type="NCBIfam" id="TIGR01549">
    <property type="entry name" value="HAD-SF-IA-v1"/>
    <property type="match status" value="1"/>
</dbReference>
<gene>
    <name evidence="1" type="ORF">J2T22_003052</name>
</gene>
<dbReference type="Gene3D" id="3.40.50.1000">
    <property type="entry name" value="HAD superfamily/HAD-like"/>
    <property type="match status" value="1"/>
</dbReference>
<keyword evidence="2" id="KW-1185">Reference proteome</keyword>
<dbReference type="Gene3D" id="1.10.150.240">
    <property type="entry name" value="Putative phosphatase, domain 2"/>
    <property type="match status" value="1"/>
</dbReference>
<dbReference type="PANTHER" id="PTHR43434:SF16">
    <property type="entry name" value="BLL8046 PROTEIN"/>
    <property type="match status" value="1"/>
</dbReference>
<reference evidence="1 2" key="1">
    <citation type="submission" date="2023-07" db="EMBL/GenBank/DDBJ databases">
        <title>Sorghum-associated microbial communities from plants grown in Nebraska, USA.</title>
        <authorList>
            <person name="Schachtman D."/>
        </authorList>
    </citation>
    <scope>NUCLEOTIDE SEQUENCE [LARGE SCALE GENOMIC DNA]</scope>
    <source>
        <strain evidence="1 2">DS994</strain>
    </source>
</reference>
<comment type="caution">
    <text evidence="1">The sequence shown here is derived from an EMBL/GenBank/DDBJ whole genome shotgun (WGS) entry which is preliminary data.</text>
</comment>
<dbReference type="InterPro" id="IPR023214">
    <property type="entry name" value="HAD_sf"/>
</dbReference>
<dbReference type="SUPFAM" id="SSF56784">
    <property type="entry name" value="HAD-like"/>
    <property type="match status" value="1"/>
</dbReference>
<dbReference type="Proteomes" id="UP001226389">
    <property type="component" value="Unassembled WGS sequence"/>
</dbReference>
<keyword evidence="1" id="KW-0378">Hydrolase</keyword>
<dbReference type="InterPro" id="IPR023198">
    <property type="entry name" value="PGP-like_dom2"/>
</dbReference>
<dbReference type="SFLD" id="SFLDS00003">
    <property type="entry name" value="Haloacid_Dehalogenase"/>
    <property type="match status" value="1"/>
</dbReference>
<organism evidence="1 2">
    <name type="scientific">Pseudarthrobacter defluvii</name>
    <dbReference type="NCBI Taxonomy" id="410837"/>
    <lineage>
        <taxon>Bacteria</taxon>
        <taxon>Bacillati</taxon>
        <taxon>Actinomycetota</taxon>
        <taxon>Actinomycetes</taxon>
        <taxon>Micrococcales</taxon>
        <taxon>Micrococcaceae</taxon>
        <taxon>Pseudarthrobacter</taxon>
    </lineage>
</organism>
<dbReference type="InterPro" id="IPR006439">
    <property type="entry name" value="HAD-SF_hydro_IA"/>
</dbReference>
<dbReference type="SFLD" id="SFLDG01129">
    <property type="entry name" value="C1.5:_HAD__Beta-PGM__Phosphata"/>
    <property type="match status" value="1"/>
</dbReference>
<dbReference type="RefSeq" id="WP_275182235.1">
    <property type="nucleotide sequence ID" value="NZ_JAUSSY010000010.1"/>
</dbReference>
<evidence type="ECO:0000313" key="1">
    <source>
        <dbReference type="EMBL" id="MDQ0119857.1"/>
    </source>
</evidence>
<dbReference type="SFLD" id="SFLDG01135">
    <property type="entry name" value="C1.5.6:_HAD__Beta-PGM__Phospha"/>
    <property type="match status" value="1"/>
</dbReference>
<protein>
    <submittedName>
        <fullName evidence="1">HAD superfamily hydrolase (TIGR01509 family)</fullName>
    </submittedName>
</protein>
<dbReference type="InterPro" id="IPR041492">
    <property type="entry name" value="HAD_2"/>
</dbReference>
<dbReference type="NCBIfam" id="TIGR01509">
    <property type="entry name" value="HAD-SF-IA-v3"/>
    <property type="match status" value="1"/>
</dbReference>
<dbReference type="PRINTS" id="PR00413">
    <property type="entry name" value="HADHALOGNASE"/>
</dbReference>
<dbReference type="Pfam" id="PF13419">
    <property type="entry name" value="HAD_2"/>
    <property type="match status" value="1"/>
</dbReference>
<sequence>MAESTTPPGGPRRGVLFDVDGTLIDSSYIHTIAWWNAFRQYGHDVPMAAIHQLVGMGGARLVDTLLPDGRNRDEDEDIMASHGALYASHWPSLRTLDGAKDLLGQCHAGGLAVALASSARERDLQVMRSVLDADSFIDAATSANDAEESKPAPDILEAALEAVGVEAANAVYVGDAVWDMKAAGALGIPAIGLTCGGIQAAQLREAGAVEVFDGPRQLLQNLGSSAIGRLLALQPHRQEG</sequence>
<name>A0ABT9UJN2_9MICC</name>
<evidence type="ECO:0000313" key="2">
    <source>
        <dbReference type="Proteomes" id="UP001226389"/>
    </source>
</evidence>
<dbReference type="InterPro" id="IPR050155">
    <property type="entry name" value="HAD-like_hydrolase_sf"/>
</dbReference>
<dbReference type="PANTHER" id="PTHR43434">
    <property type="entry name" value="PHOSPHOGLYCOLATE PHOSPHATASE"/>
    <property type="match status" value="1"/>
</dbReference>
<accession>A0ABT9UJN2</accession>
<proteinExistence type="predicted"/>
<dbReference type="EMBL" id="JAUSSY010000010">
    <property type="protein sequence ID" value="MDQ0119857.1"/>
    <property type="molecule type" value="Genomic_DNA"/>
</dbReference>